<accession>A0A5J4YYN1</accession>
<dbReference type="EMBL" id="VRMN01000003">
    <property type="protein sequence ID" value="KAA8496228.1"/>
    <property type="molecule type" value="Genomic_DNA"/>
</dbReference>
<protein>
    <submittedName>
        <fullName evidence="2">Uncharacterized protein</fullName>
    </submittedName>
</protein>
<reference evidence="3" key="1">
    <citation type="journal article" date="2019" name="Nat. Commun.">
        <title>Expansion of phycobilisome linker gene families in mesophilic red algae.</title>
        <authorList>
            <person name="Lee J."/>
            <person name="Kim D."/>
            <person name="Bhattacharya D."/>
            <person name="Yoon H.S."/>
        </authorList>
    </citation>
    <scope>NUCLEOTIDE SEQUENCE [LARGE SCALE GENOMIC DNA]</scope>
    <source>
        <strain evidence="3">CCMP 1328</strain>
    </source>
</reference>
<comment type="caution">
    <text evidence="2">The sequence shown here is derived from an EMBL/GenBank/DDBJ whole genome shotgun (WGS) entry which is preliminary data.</text>
</comment>
<feature type="region of interest" description="Disordered" evidence="1">
    <location>
        <begin position="1"/>
        <end position="29"/>
    </location>
</feature>
<dbReference type="Proteomes" id="UP000324585">
    <property type="component" value="Unassembled WGS sequence"/>
</dbReference>
<name>A0A5J4YYN1_PORPP</name>
<keyword evidence="3" id="KW-1185">Reference proteome</keyword>
<proteinExistence type="predicted"/>
<organism evidence="2 3">
    <name type="scientific">Porphyridium purpureum</name>
    <name type="common">Red alga</name>
    <name type="synonym">Porphyridium cruentum</name>
    <dbReference type="NCBI Taxonomy" id="35688"/>
    <lineage>
        <taxon>Eukaryota</taxon>
        <taxon>Rhodophyta</taxon>
        <taxon>Bangiophyceae</taxon>
        <taxon>Porphyridiales</taxon>
        <taxon>Porphyridiaceae</taxon>
        <taxon>Porphyridium</taxon>
    </lineage>
</organism>
<evidence type="ECO:0000256" key="1">
    <source>
        <dbReference type="SAM" id="MobiDB-lite"/>
    </source>
</evidence>
<evidence type="ECO:0000313" key="3">
    <source>
        <dbReference type="Proteomes" id="UP000324585"/>
    </source>
</evidence>
<gene>
    <name evidence="2" type="ORF">FVE85_2383</name>
</gene>
<dbReference type="AlphaFoldDB" id="A0A5J4YYN1"/>
<evidence type="ECO:0000313" key="2">
    <source>
        <dbReference type="EMBL" id="KAA8496228.1"/>
    </source>
</evidence>
<sequence length="157" mass="16623">MDDEHAADGVLQAATETSPRGERLKRVVSSPNVRQFAKALSRKMGSRADVQLDSDDEEEAYNDRVTAGGALRPLSLDGFRHGYTPSSHAEDECTDFAVPSGALRPSRWRRTLANLLGGGKQANASSKPSAPGGFFIRSPRNGRAANAATIVSVVGSA</sequence>